<dbReference type="eggNOG" id="COG1136">
    <property type="taxonomic scope" value="Bacteria"/>
</dbReference>
<dbReference type="SMART" id="SM00382">
    <property type="entry name" value="AAA"/>
    <property type="match status" value="1"/>
</dbReference>
<dbReference type="GO" id="GO:0005524">
    <property type="term" value="F:ATP binding"/>
    <property type="evidence" value="ECO:0007669"/>
    <property type="project" value="UniProtKB-KW"/>
</dbReference>
<feature type="domain" description="ABC transporter" evidence="5">
    <location>
        <begin position="2"/>
        <end position="216"/>
    </location>
</feature>
<evidence type="ECO:0000256" key="4">
    <source>
        <dbReference type="ARBA" id="ARBA00022840"/>
    </source>
</evidence>
<evidence type="ECO:0000313" key="6">
    <source>
        <dbReference type="EMBL" id="KRK15460.1"/>
    </source>
</evidence>
<dbReference type="PANTHER" id="PTHR42798">
    <property type="entry name" value="LIPOPROTEIN-RELEASING SYSTEM ATP-BINDING PROTEIN LOLD"/>
    <property type="match status" value="1"/>
</dbReference>
<organism evidence="6 7">
    <name type="scientific">Loigolactobacillus coryniformis subsp. coryniformis KCTC 3167 = DSM 20001</name>
    <dbReference type="NCBI Taxonomy" id="913848"/>
    <lineage>
        <taxon>Bacteria</taxon>
        <taxon>Bacillati</taxon>
        <taxon>Bacillota</taxon>
        <taxon>Bacilli</taxon>
        <taxon>Lactobacillales</taxon>
        <taxon>Lactobacillaceae</taxon>
        <taxon>Loigolactobacillus</taxon>
    </lineage>
</organism>
<dbReference type="RefSeq" id="WP_010009453.1">
    <property type="nucleotide sequence ID" value="NZ_AZCN01000048.1"/>
</dbReference>
<protein>
    <submittedName>
        <fullName evidence="6">ABC transporter, ATP-binding protein</fullName>
    </submittedName>
</protein>
<dbReference type="EMBL" id="AZCN01000048">
    <property type="protein sequence ID" value="KRK15460.1"/>
    <property type="molecule type" value="Genomic_DNA"/>
</dbReference>
<dbReference type="InterPro" id="IPR017911">
    <property type="entry name" value="MacB-like_ATP-bd"/>
</dbReference>
<dbReference type="CDD" id="cd03255">
    <property type="entry name" value="ABC_MJ0796_LolCDE_FtsE"/>
    <property type="match status" value="1"/>
</dbReference>
<dbReference type="PANTHER" id="PTHR42798:SF6">
    <property type="entry name" value="CELL DIVISION ATP-BINDING PROTEIN FTSE"/>
    <property type="match status" value="1"/>
</dbReference>
<evidence type="ECO:0000259" key="5">
    <source>
        <dbReference type="PROSITE" id="PS50893"/>
    </source>
</evidence>
<evidence type="ECO:0000256" key="2">
    <source>
        <dbReference type="ARBA" id="ARBA00022448"/>
    </source>
</evidence>
<dbReference type="PATRIC" id="fig|913848.6.peg.1751"/>
<comment type="similarity">
    <text evidence="1">Belongs to the ABC transporter superfamily.</text>
</comment>
<keyword evidence="4 6" id="KW-0067">ATP-binding</keyword>
<name>A0A0R1F865_9LACO</name>
<evidence type="ECO:0000256" key="3">
    <source>
        <dbReference type="ARBA" id="ARBA00022741"/>
    </source>
</evidence>
<reference evidence="6 7" key="1">
    <citation type="journal article" date="2015" name="Genome Announc.">
        <title>Expanding the biotechnology potential of lactobacilli through comparative genomics of 213 strains and associated genera.</title>
        <authorList>
            <person name="Sun Z."/>
            <person name="Harris H.M."/>
            <person name="McCann A."/>
            <person name="Guo C."/>
            <person name="Argimon S."/>
            <person name="Zhang W."/>
            <person name="Yang X."/>
            <person name="Jeffery I.B."/>
            <person name="Cooney J.C."/>
            <person name="Kagawa T.F."/>
            <person name="Liu W."/>
            <person name="Song Y."/>
            <person name="Salvetti E."/>
            <person name="Wrobel A."/>
            <person name="Rasinkangas P."/>
            <person name="Parkhill J."/>
            <person name="Rea M.C."/>
            <person name="O'Sullivan O."/>
            <person name="Ritari J."/>
            <person name="Douillard F.P."/>
            <person name="Paul Ross R."/>
            <person name="Yang R."/>
            <person name="Briner A.E."/>
            <person name="Felis G.E."/>
            <person name="de Vos W.M."/>
            <person name="Barrangou R."/>
            <person name="Klaenhammer T.R."/>
            <person name="Caufield P.W."/>
            <person name="Cui Y."/>
            <person name="Zhang H."/>
            <person name="O'Toole P.W."/>
        </authorList>
    </citation>
    <scope>NUCLEOTIDE SEQUENCE [LARGE SCALE GENOMIC DNA]</scope>
    <source>
        <strain evidence="6 7">DSM 20001</strain>
    </source>
</reference>
<keyword evidence="2" id="KW-0813">Transport</keyword>
<dbReference type="InterPro" id="IPR027417">
    <property type="entry name" value="P-loop_NTPase"/>
</dbReference>
<dbReference type="InterPro" id="IPR003593">
    <property type="entry name" value="AAA+_ATPase"/>
</dbReference>
<dbReference type="InterPro" id="IPR003439">
    <property type="entry name" value="ABC_transporter-like_ATP-bd"/>
</dbReference>
<dbReference type="GeneID" id="65916650"/>
<sequence>MLTVKNLAHWYGKSEKPLYENVNLSFASDKVYTIIGASGSGKTTFLAFIAGLDKPQAGEIFLDGENIEKIGATNYRKHKVAIVFQQYNLLVYMSALDNVLTALAVTDSEHKNDKQYVLDALKSVGIDEADAKKNVQQLSGGQQQRVAIIRAMLVDANIVIADEPTGNLDDENSAMIIKLFQDLAHEHHKTVIIVTHDTKIAQKGDVQIKLTDHQFVAS</sequence>
<keyword evidence="3" id="KW-0547">Nucleotide-binding</keyword>
<evidence type="ECO:0000313" key="7">
    <source>
        <dbReference type="Proteomes" id="UP000051181"/>
    </source>
</evidence>
<gene>
    <name evidence="6" type="ORF">FD22_GL001710</name>
</gene>
<accession>A0A0R1F865</accession>
<dbReference type="Gene3D" id="3.40.50.300">
    <property type="entry name" value="P-loop containing nucleotide triphosphate hydrolases"/>
    <property type="match status" value="1"/>
</dbReference>
<dbReference type="GO" id="GO:0016887">
    <property type="term" value="F:ATP hydrolysis activity"/>
    <property type="evidence" value="ECO:0007669"/>
    <property type="project" value="InterPro"/>
</dbReference>
<dbReference type="PROSITE" id="PS50893">
    <property type="entry name" value="ABC_TRANSPORTER_2"/>
    <property type="match status" value="1"/>
</dbReference>
<comment type="caution">
    <text evidence="6">The sequence shown here is derived from an EMBL/GenBank/DDBJ whole genome shotgun (WGS) entry which is preliminary data.</text>
</comment>
<proteinExistence type="inferred from homology"/>
<dbReference type="InterPro" id="IPR017871">
    <property type="entry name" value="ABC_transporter-like_CS"/>
</dbReference>
<dbReference type="PROSITE" id="PS00211">
    <property type="entry name" value="ABC_TRANSPORTER_1"/>
    <property type="match status" value="1"/>
</dbReference>
<dbReference type="AlphaFoldDB" id="A0A0R1F865"/>
<dbReference type="Proteomes" id="UP000051181">
    <property type="component" value="Unassembled WGS sequence"/>
</dbReference>
<dbReference type="SUPFAM" id="SSF52540">
    <property type="entry name" value="P-loop containing nucleoside triphosphate hydrolases"/>
    <property type="match status" value="1"/>
</dbReference>
<evidence type="ECO:0000256" key="1">
    <source>
        <dbReference type="ARBA" id="ARBA00005417"/>
    </source>
</evidence>
<dbReference type="Pfam" id="PF00005">
    <property type="entry name" value="ABC_tran"/>
    <property type="match status" value="1"/>
</dbReference>